<keyword evidence="12" id="KW-0143">Chaperone</keyword>
<evidence type="ECO:0000256" key="9">
    <source>
        <dbReference type="ARBA" id="ARBA00022833"/>
    </source>
</evidence>
<dbReference type="CDD" id="cd09237">
    <property type="entry name" value="V_ScBro1_like"/>
    <property type="match status" value="1"/>
</dbReference>
<organism evidence="20 21">
    <name type="scientific">Aspergillus felis</name>
    <dbReference type="NCBI Taxonomy" id="1287682"/>
    <lineage>
        <taxon>Eukaryota</taxon>
        <taxon>Fungi</taxon>
        <taxon>Dikarya</taxon>
        <taxon>Ascomycota</taxon>
        <taxon>Pezizomycotina</taxon>
        <taxon>Eurotiomycetes</taxon>
        <taxon>Eurotiomycetidae</taxon>
        <taxon>Eurotiales</taxon>
        <taxon>Aspergillaceae</taxon>
        <taxon>Aspergillus</taxon>
        <taxon>Aspergillus subgen. Fumigati</taxon>
    </lineage>
</organism>
<dbReference type="Pfam" id="PF00684">
    <property type="entry name" value="DnaJ_CXXCXGXG"/>
    <property type="match status" value="1"/>
</dbReference>
<dbReference type="SUPFAM" id="SSF57938">
    <property type="entry name" value="DnaJ/Hsp40 cysteine-rich domain"/>
    <property type="match status" value="1"/>
</dbReference>
<feature type="region of interest" description="Disordered" evidence="16">
    <location>
        <begin position="1371"/>
        <end position="1441"/>
    </location>
</feature>
<evidence type="ECO:0000259" key="18">
    <source>
        <dbReference type="PROSITE" id="PS51180"/>
    </source>
</evidence>
<dbReference type="GO" id="GO:0031072">
    <property type="term" value="F:heat shock protein binding"/>
    <property type="evidence" value="ECO:0007669"/>
    <property type="project" value="InterPro"/>
</dbReference>
<evidence type="ECO:0000313" key="20">
    <source>
        <dbReference type="EMBL" id="KAF7176846.1"/>
    </source>
</evidence>
<dbReference type="Pfam" id="PF00226">
    <property type="entry name" value="DnaJ"/>
    <property type="match status" value="1"/>
</dbReference>
<dbReference type="InterPro" id="IPR036869">
    <property type="entry name" value="J_dom_sf"/>
</dbReference>
<keyword evidence="8 15" id="KW-0863">Zinc-finger</keyword>
<feature type="compositionally biased region" description="Pro residues" evidence="16">
    <location>
        <begin position="1516"/>
        <end position="1539"/>
    </location>
</feature>
<dbReference type="InterPro" id="IPR008971">
    <property type="entry name" value="HSP40/DnaJ_pept-bd"/>
</dbReference>
<dbReference type="Pfam" id="PF13949">
    <property type="entry name" value="ALIX_LYPXL_bnd"/>
    <property type="match status" value="1"/>
</dbReference>
<dbReference type="CDD" id="cd10747">
    <property type="entry name" value="DnaJ_C"/>
    <property type="match status" value="1"/>
</dbReference>
<evidence type="ECO:0000256" key="14">
    <source>
        <dbReference type="ARBA" id="ARBA00072890"/>
    </source>
</evidence>
<dbReference type="SMART" id="SM00271">
    <property type="entry name" value="DnaJ"/>
    <property type="match status" value="1"/>
</dbReference>
<evidence type="ECO:0000313" key="21">
    <source>
        <dbReference type="Proteomes" id="UP000641853"/>
    </source>
</evidence>
<evidence type="ECO:0000256" key="4">
    <source>
        <dbReference type="ARBA" id="ARBA00022490"/>
    </source>
</evidence>
<dbReference type="Pfam" id="PF01556">
    <property type="entry name" value="DnaJ_C"/>
    <property type="match status" value="1"/>
</dbReference>
<dbReference type="Pfam" id="PF03097">
    <property type="entry name" value="BRO1"/>
    <property type="match status" value="1"/>
</dbReference>
<dbReference type="HAMAP" id="MF_01152">
    <property type="entry name" value="DnaJ"/>
    <property type="match status" value="1"/>
</dbReference>
<dbReference type="PANTHER" id="PTHR23030:SF30">
    <property type="entry name" value="TYROSINE-PROTEIN PHOSPHATASE NON-RECEPTOR TYPE 23"/>
    <property type="match status" value="1"/>
</dbReference>
<keyword evidence="21" id="KW-1185">Reference proteome</keyword>
<dbReference type="InterPro" id="IPR002939">
    <property type="entry name" value="DnaJ_C"/>
</dbReference>
<evidence type="ECO:0000256" key="6">
    <source>
        <dbReference type="ARBA" id="ARBA00022737"/>
    </source>
</evidence>
<dbReference type="SUPFAM" id="SSF46565">
    <property type="entry name" value="Chaperone J-domain"/>
    <property type="match status" value="1"/>
</dbReference>
<dbReference type="Gene3D" id="2.60.260.20">
    <property type="entry name" value="Urease metallochaperone UreE, N-terminal domain"/>
    <property type="match status" value="2"/>
</dbReference>
<dbReference type="CDD" id="cd09242">
    <property type="entry name" value="BRO1_ScBro1_like"/>
    <property type="match status" value="1"/>
</dbReference>
<feature type="compositionally biased region" description="Polar residues" evidence="16">
    <location>
        <begin position="1487"/>
        <end position="1500"/>
    </location>
</feature>
<evidence type="ECO:0000256" key="13">
    <source>
        <dbReference type="ARBA" id="ARBA00041284"/>
    </source>
</evidence>
<dbReference type="InterPro" id="IPR018253">
    <property type="entry name" value="DnaJ_domain_CS"/>
</dbReference>
<evidence type="ECO:0000259" key="19">
    <source>
        <dbReference type="PROSITE" id="PS51188"/>
    </source>
</evidence>
<dbReference type="GO" id="GO:0006457">
    <property type="term" value="P:protein folding"/>
    <property type="evidence" value="ECO:0007669"/>
    <property type="project" value="InterPro"/>
</dbReference>
<evidence type="ECO:0000256" key="10">
    <source>
        <dbReference type="ARBA" id="ARBA00022946"/>
    </source>
</evidence>
<dbReference type="GO" id="GO:0008270">
    <property type="term" value="F:zinc ion binding"/>
    <property type="evidence" value="ECO:0007669"/>
    <property type="project" value="UniProtKB-KW"/>
</dbReference>
<feature type="compositionally biased region" description="Low complexity" evidence="16">
    <location>
        <begin position="1377"/>
        <end position="1388"/>
    </location>
</feature>
<dbReference type="GO" id="GO:0005768">
    <property type="term" value="C:endosome"/>
    <property type="evidence" value="ECO:0007669"/>
    <property type="project" value="UniProtKB-SubCell"/>
</dbReference>
<dbReference type="GO" id="GO:0005524">
    <property type="term" value="F:ATP binding"/>
    <property type="evidence" value="ECO:0007669"/>
    <property type="project" value="InterPro"/>
</dbReference>
<dbReference type="InterPro" id="IPR025304">
    <property type="entry name" value="ALIX_V_dom"/>
</dbReference>
<dbReference type="Gene3D" id="1.25.40.280">
    <property type="entry name" value="alix/aip1 like domains"/>
    <property type="match status" value="1"/>
</dbReference>
<evidence type="ECO:0000256" key="3">
    <source>
        <dbReference type="ARBA" id="ARBA00004496"/>
    </source>
</evidence>
<dbReference type="PANTHER" id="PTHR23030">
    <property type="entry name" value="PCD6 INTERACTING PROTEIN-RELATED"/>
    <property type="match status" value="1"/>
</dbReference>
<dbReference type="InterPro" id="IPR001623">
    <property type="entry name" value="DnaJ_domain"/>
</dbReference>
<keyword evidence="7" id="KW-0967">Endosome</keyword>
<reference evidence="20" key="1">
    <citation type="submission" date="2020-06" db="EMBL/GenBank/DDBJ databases">
        <title>Draft genome sequences of strains closely related to Aspergillus parafelis and Aspergillus hiratsukae.</title>
        <authorList>
            <person name="Dos Santos R.A.C."/>
            <person name="Rivero-Menendez O."/>
            <person name="Steenwyk J.L."/>
            <person name="Mead M.E."/>
            <person name="Goldman G.H."/>
            <person name="Alastruey-Izquierdo A."/>
            <person name="Rokas A."/>
        </authorList>
    </citation>
    <scope>NUCLEOTIDE SEQUENCE</scope>
    <source>
        <strain evidence="20">CNM-CM7691</strain>
    </source>
</reference>
<dbReference type="PROSITE" id="PS50076">
    <property type="entry name" value="DNAJ_2"/>
    <property type="match status" value="1"/>
</dbReference>
<feature type="domain" description="CR-type" evidence="19">
    <location>
        <begin position="237"/>
        <end position="318"/>
    </location>
</feature>
<dbReference type="FunFam" id="1.10.287.110:FF:000053">
    <property type="entry name" value="Putative Mitochondrial DnaJ chaperone"/>
    <property type="match status" value="1"/>
</dbReference>
<sequence>MNSTAAAMPKAAAIPARLLRTSRQCSNQTPANKVRSSTHVRTYHVSTIASSGNRSRDGVYARRFPSIISARSFHATATLAAVPDPYKVLGVDRNASAGDIKKAYYGLAKKYHPDTNKDPNAKEKFAEAQTAYELLSDAKKRETYDRFGSAAFDQNGGFDPNAAAGGHPFAGAGGFHGFGGGFPGGFAADINFEDLFGAFTGGARRSGRGRRGPFQEILVGEDIEVQTNISFMEAAKGTTKDVVITPLTECGTCKGNGLKEGAKRSQCRQCNGSGTRVHFMQGGFQVAATCDACGGAGMIVPRGSECGTCRGNGVVRDKKTITVDIPGGVEDGMRLRVAGEGDAPPTGTQATPGTRTQRGDLYVSIRVAPDHRFSRSGSDILYTASIPLTTALLGGEVTIPTLDGEVKVKVATGTGTGDRITLSGMGMKKLGGRARGYTPTGDLKVEFKVAMPKYLTANQRTILEVLADEMNDKTARRTMNIGKDNPPSEAGNAPNESQKNEGFLKSAWHKLMNSTKNGDGRAPFLVTPQQHSSITSQSPIRRPVPIFHHSISALLAVNSGSDLFYTSNLSLRVDGSPPLRAIIMVQSPMLSCPLKQTNEIDWIQPLKDYIRQSYGEDPERYNQECATLNRLRQDMRGAGKDSATGRDLLYRYYGQLELLDLRFPVDENHIKISFTWYDAFTHKPTSQYSLAYEKASIIFNISAVLSCHAANQNRAEESGLKTAYHSFQASAGMFTYINENFLHAPSTDLNRETVKTLINITLAQAQEVFLEKQVADQKKAGFLAKLASQAAYLYSQAAEGIQEYAKGVFDKSWNIVVQAKAAHMASVASYYQALADSESNSHGVAIARLQLADKNSTAAMGWAKSFPTSVAPDTNLTSESGASLIDTIKYHQANVQAKLVTFVKDNDFIYHQPVPNEAGLSAVAKLPAAKAIPVSELYQGQDIQRIIGPDIFQKLVPMSVTETASLYDEEKAKLIRAETEKVETADSEMAASLDYLKLPGSLNILKGGMDQEMTVDDEFRQWCQELAGHQSFAKAFDTLQDRKGEILSQLDQCSKQLDLEESVCEKMRSKYGADWSQQPSARLNTTLRSDIRTYRDTINEASASDSQLLATLRQYETDFDEMRSAGETNEADVLFQRAMIKAGSKHAKGKNGVGSPYASTQEGSLLDDVYDEGNLSVAEQIARVESILKKLNLVKRERSQVLKDLKEKVHNDDISNVLILNKKSIAGQESQLFETELEKFRPHQNRLLQANHKQAALMKELTKVYGDLLQDKRVRSEQSKYETITRQRNTVMARYKKIYDSFNGLLSGIVQAQTFYTEMGETVDSLKKNVETFINNRRSEGAQLLGQIEREKASTATEQEDREREKLRQLMERLSTEPKPTSTPSPSTGPLKAKSPPPPVKTPGYPGPGIASPQMSPHFAPGVAGQQHGIPLSHSPAPYGQYAAPPGGVSYMQGQPFQQGAAAPLSEGYNPMAYPVPASISPPPAQQYYSSTPAPYSGYSNPAPPTAPSQFMPQGYVPPPPPPRPQQPSYPPSTGPYPAGPGGYAQTRPYGTSQHHKAQSQSQSSSSTDPWAGLNAWK</sequence>
<dbReference type="InterPro" id="IPR012724">
    <property type="entry name" value="DnaJ"/>
</dbReference>
<evidence type="ECO:0000256" key="2">
    <source>
        <dbReference type="ARBA" id="ARBA00004177"/>
    </source>
</evidence>
<evidence type="ECO:0000256" key="12">
    <source>
        <dbReference type="ARBA" id="ARBA00023186"/>
    </source>
</evidence>
<evidence type="ECO:0000256" key="8">
    <source>
        <dbReference type="ARBA" id="ARBA00022771"/>
    </source>
</evidence>
<dbReference type="FunFam" id="2.60.260.20:FF:000005">
    <property type="entry name" value="Chaperone protein dnaJ 1, mitochondrial"/>
    <property type="match status" value="1"/>
</dbReference>
<dbReference type="Gene3D" id="2.10.230.10">
    <property type="entry name" value="Heat shock protein DnaJ, cysteine-rich domain"/>
    <property type="match status" value="1"/>
</dbReference>
<evidence type="ECO:0000256" key="16">
    <source>
        <dbReference type="SAM" id="MobiDB-lite"/>
    </source>
</evidence>
<dbReference type="GO" id="GO:0043328">
    <property type="term" value="P:protein transport to vacuole involved in ubiquitin-dependent protein catabolic process via the multivesicular body sorting pathway"/>
    <property type="evidence" value="ECO:0007669"/>
    <property type="project" value="TreeGrafter"/>
</dbReference>
<dbReference type="FunFam" id="2.10.230.10:FF:000001">
    <property type="entry name" value="DnaJ subfamily A member 2"/>
    <property type="match status" value="1"/>
</dbReference>
<evidence type="ECO:0000256" key="1">
    <source>
        <dbReference type="ARBA" id="ARBA00004173"/>
    </source>
</evidence>
<dbReference type="PRINTS" id="PR00625">
    <property type="entry name" value="JDOMAIN"/>
</dbReference>
<dbReference type="GO" id="GO:0005739">
    <property type="term" value="C:mitochondrion"/>
    <property type="evidence" value="ECO:0007669"/>
    <property type="project" value="UniProtKB-SubCell"/>
</dbReference>
<dbReference type="Gene3D" id="1.20.120.560">
    <property type="entry name" value="alix/aip1 in complex with the ypdl late domain"/>
    <property type="match status" value="1"/>
</dbReference>
<dbReference type="PROSITE" id="PS51180">
    <property type="entry name" value="BRO1"/>
    <property type="match status" value="1"/>
</dbReference>
<keyword evidence="10" id="KW-0809">Transit peptide</keyword>
<keyword evidence="11" id="KW-0496">Mitochondrion</keyword>
<dbReference type="InterPro" id="IPR036410">
    <property type="entry name" value="HSP_DnaJ_Cys-rich_dom_sf"/>
</dbReference>
<dbReference type="PROSITE" id="PS00636">
    <property type="entry name" value="DNAJ_1"/>
    <property type="match status" value="1"/>
</dbReference>
<evidence type="ECO:0000256" key="5">
    <source>
        <dbReference type="ARBA" id="ARBA00022723"/>
    </source>
</evidence>
<feature type="domain" description="BRO1" evidence="18">
    <location>
        <begin position="588"/>
        <end position="989"/>
    </location>
</feature>
<evidence type="ECO:0000256" key="15">
    <source>
        <dbReference type="PROSITE-ProRule" id="PRU00546"/>
    </source>
</evidence>
<accession>A0A8H6QPA0</accession>
<dbReference type="SUPFAM" id="SSF49493">
    <property type="entry name" value="HSP40/DnaJ peptide-binding domain"/>
    <property type="match status" value="2"/>
</dbReference>
<dbReference type="GO" id="GO:0009408">
    <property type="term" value="P:response to heat"/>
    <property type="evidence" value="ECO:0007669"/>
    <property type="project" value="InterPro"/>
</dbReference>
<dbReference type="InterPro" id="IPR038499">
    <property type="entry name" value="BRO1_sf"/>
</dbReference>
<feature type="region of interest" description="Disordered" evidence="16">
    <location>
        <begin position="1461"/>
        <end position="1578"/>
    </location>
</feature>
<dbReference type="CDD" id="cd06257">
    <property type="entry name" value="DnaJ"/>
    <property type="match status" value="1"/>
</dbReference>
<keyword evidence="5 15" id="KW-0479">Metal-binding</keyword>
<evidence type="ECO:0000259" key="17">
    <source>
        <dbReference type="PROSITE" id="PS50076"/>
    </source>
</evidence>
<dbReference type="CDD" id="cd10719">
    <property type="entry name" value="DnaJ_zf"/>
    <property type="match status" value="1"/>
</dbReference>
<dbReference type="InterPro" id="IPR001305">
    <property type="entry name" value="HSP_DnaJ_Cys-rich_dom"/>
</dbReference>
<dbReference type="PROSITE" id="PS51188">
    <property type="entry name" value="ZF_CR"/>
    <property type="match status" value="1"/>
</dbReference>
<dbReference type="Gene3D" id="1.20.140.50">
    <property type="entry name" value="alix/aip1 like domains"/>
    <property type="match status" value="1"/>
</dbReference>
<dbReference type="InterPro" id="IPR004328">
    <property type="entry name" value="BRO1_dom"/>
</dbReference>
<keyword evidence="6" id="KW-0677">Repeat</keyword>
<feature type="region of interest" description="Disordered" evidence="16">
    <location>
        <begin position="478"/>
        <end position="499"/>
    </location>
</feature>
<dbReference type="Gene3D" id="1.10.287.110">
    <property type="entry name" value="DnaJ domain"/>
    <property type="match status" value="1"/>
</dbReference>
<gene>
    <name evidence="20" type="ORF">CNMCM7691_004130</name>
</gene>
<dbReference type="EMBL" id="JACBAG010001906">
    <property type="protein sequence ID" value="KAF7176846.1"/>
    <property type="molecule type" value="Genomic_DNA"/>
</dbReference>
<proteinExistence type="inferred from homology"/>
<evidence type="ECO:0000256" key="7">
    <source>
        <dbReference type="ARBA" id="ARBA00022753"/>
    </source>
</evidence>
<dbReference type="Proteomes" id="UP000641853">
    <property type="component" value="Unassembled WGS sequence"/>
</dbReference>
<comment type="subcellular location">
    <subcellularLocation>
        <location evidence="3">Cytoplasm</location>
    </subcellularLocation>
    <subcellularLocation>
        <location evidence="2">Endosome</location>
    </subcellularLocation>
    <subcellularLocation>
        <location evidence="1">Mitochondrion</location>
    </subcellularLocation>
</comment>
<dbReference type="SMART" id="SM01041">
    <property type="entry name" value="BRO1"/>
    <property type="match status" value="1"/>
</dbReference>
<comment type="caution">
    <text evidence="20">The sequence shown here is derived from an EMBL/GenBank/DDBJ whole genome shotgun (WGS) entry which is preliminary data.</text>
</comment>
<evidence type="ECO:0000256" key="11">
    <source>
        <dbReference type="ARBA" id="ARBA00023128"/>
    </source>
</evidence>
<keyword evidence="4" id="KW-0963">Cytoplasm</keyword>
<protein>
    <recommendedName>
        <fullName evidence="14">DnaJ homolog 1, mitochondrial</fullName>
    </recommendedName>
    <alternativeName>
        <fullName evidence="13">BRO domain-containing protein 1</fullName>
    </alternativeName>
</protein>
<name>A0A8H6QPA0_9EURO</name>
<feature type="zinc finger region" description="CR-type" evidence="15">
    <location>
        <begin position="237"/>
        <end position="318"/>
    </location>
</feature>
<feature type="domain" description="J" evidence="17">
    <location>
        <begin position="84"/>
        <end position="148"/>
    </location>
</feature>
<keyword evidence="9 15" id="KW-0862">Zinc</keyword>
<dbReference type="GO" id="GO:0051082">
    <property type="term" value="F:unfolded protein binding"/>
    <property type="evidence" value="ECO:0007669"/>
    <property type="project" value="InterPro"/>
</dbReference>